<dbReference type="Gene3D" id="1.10.540.10">
    <property type="entry name" value="Acyl-CoA dehydrogenase/oxidase, N-terminal domain"/>
    <property type="match status" value="1"/>
</dbReference>
<dbReference type="Pfam" id="PF02771">
    <property type="entry name" value="Acyl-CoA_dh_N"/>
    <property type="match status" value="1"/>
</dbReference>
<dbReference type="InterPro" id="IPR036250">
    <property type="entry name" value="AcylCo_DH-like_C"/>
</dbReference>
<feature type="domain" description="Acyl-CoA oxidase/dehydrogenase middle" evidence="7">
    <location>
        <begin position="173"/>
        <end position="269"/>
    </location>
</feature>
<sequence length="579" mass="65380">MDNFFKDTPDFRFHLEHPIVKKIVALKERNFSESEKYEYAPLNHEDAIDTYEKILEIVGEICADTIAKNAEGVDIEGPHIENNEVVYAKGTTADYKALHDAGLIGMSLPRKYDGLNFPLLPYVMAAEMVARADAGFANIWGLQDCAETIYEFGSEAQREKYLPRFNRDGATAAMVLTEPDAGSDLQSVKLKATFNEEDKKWYLNGVKRFITNGDADISLVLARSEEGTTDARGLSMFIYDRNDHAVEVRHLEKKLGIKGSPTCELVFKNAPAELVGKERFGLIKYVMALMNSARLGVGAQSVGIADAAYREALKYAEERAQFGKVIVNFPAVYEMITNMRVRIDALRSLLYETTRFVDVTKVYEDVMQERSLEKEERMEMKGYAKLANVFTPLLKLTASEACNVIAYDSLQIHGGTGFMKDFPIERIYRDARITSIYEGTTQLQAVAAIKGVTTGVFLEQIKNYDAKISEENKFLQAKLQEMTANYEQVSQKVIETHNTELLDFHSRRLVEMAGNIIMGYLLVLNSQRDEKFSKSAKLFINLASSENKEKSDYISNFDIENLSLYKLVQTEILEETSLA</sequence>
<dbReference type="InterPro" id="IPR020964">
    <property type="entry name" value="Acyl-CoA_dehydrogenase_C"/>
</dbReference>
<dbReference type="Gene3D" id="2.40.110.10">
    <property type="entry name" value="Butyryl-CoA Dehydrogenase, subunit A, domain 2"/>
    <property type="match status" value="1"/>
</dbReference>
<comment type="cofactor">
    <cofactor evidence="1 5">
        <name>FAD</name>
        <dbReference type="ChEBI" id="CHEBI:57692"/>
    </cofactor>
</comment>
<dbReference type="Gene3D" id="1.20.140.10">
    <property type="entry name" value="Butyryl-CoA Dehydrogenase, subunit A, domain 3"/>
    <property type="match status" value="1"/>
</dbReference>
<evidence type="ECO:0000259" key="9">
    <source>
        <dbReference type="Pfam" id="PF12186"/>
    </source>
</evidence>
<keyword evidence="5" id="KW-0560">Oxidoreductase</keyword>
<dbReference type="EMBL" id="QTTQ01000010">
    <property type="protein sequence ID" value="REE82154.1"/>
    <property type="molecule type" value="Genomic_DNA"/>
</dbReference>
<evidence type="ECO:0000256" key="1">
    <source>
        <dbReference type="ARBA" id="ARBA00001974"/>
    </source>
</evidence>
<dbReference type="InterPro" id="IPR009100">
    <property type="entry name" value="AcylCoA_DH/oxidase_NM_dom_sf"/>
</dbReference>
<evidence type="ECO:0000256" key="5">
    <source>
        <dbReference type="RuleBase" id="RU362125"/>
    </source>
</evidence>
<keyword evidence="3 5" id="KW-0285">Flavoprotein</keyword>
<protein>
    <recommendedName>
        <fullName evidence="12">Alkylation response protein AidB-like acyl-CoA dehydrogenase</fullName>
    </recommendedName>
</protein>
<proteinExistence type="inferred from homology"/>
<dbReference type="InterPro" id="IPR006089">
    <property type="entry name" value="Acyl-CoA_DH_CS"/>
</dbReference>
<evidence type="ECO:0000256" key="2">
    <source>
        <dbReference type="ARBA" id="ARBA00009347"/>
    </source>
</evidence>
<dbReference type="Pfam" id="PF00441">
    <property type="entry name" value="Acyl-CoA_dh_1"/>
    <property type="match status" value="1"/>
</dbReference>
<name>A0A3D9RX32_9FLAO</name>
<dbReference type="InterPro" id="IPR052166">
    <property type="entry name" value="Diverse_Acyl-CoA_DH"/>
</dbReference>
<dbReference type="AlphaFoldDB" id="A0A3D9RX32"/>
<comment type="similarity">
    <text evidence="2 5">Belongs to the acyl-CoA dehydrogenase family.</text>
</comment>
<feature type="domain" description="Acyl-CoA dehydrogenase C-terminal" evidence="9">
    <location>
        <begin position="453"/>
        <end position="562"/>
    </location>
</feature>
<dbReference type="SUPFAM" id="SSF158494">
    <property type="entry name" value="PG0775 C-terminal domain-like"/>
    <property type="match status" value="1"/>
</dbReference>
<organism evidence="10 11">
    <name type="scientific">Lutibacter oceani</name>
    <dbReference type="NCBI Taxonomy" id="1853311"/>
    <lineage>
        <taxon>Bacteria</taxon>
        <taxon>Pseudomonadati</taxon>
        <taxon>Bacteroidota</taxon>
        <taxon>Flavobacteriia</taxon>
        <taxon>Flavobacteriales</taxon>
        <taxon>Flavobacteriaceae</taxon>
        <taxon>Lutibacter</taxon>
    </lineage>
</organism>
<dbReference type="InterPro" id="IPR009075">
    <property type="entry name" value="AcylCo_DH/oxidase_C"/>
</dbReference>
<dbReference type="InterPro" id="IPR037069">
    <property type="entry name" value="AcylCoA_DH/ox_N_sf"/>
</dbReference>
<dbReference type="PANTHER" id="PTHR42803">
    <property type="entry name" value="ACYL-COA DEHYDROGENASE"/>
    <property type="match status" value="1"/>
</dbReference>
<evidence type="ECO:0000313" key="11">
    <source>
        <dbReference type="Proteomes" id="UP000256429"/>
    </source>
</evidence>
<evidence type="ECO:0000259" key="7">
    <source>
        <dbReference type="Pfam" id="PF02770"/>
    </source>
</evidence>
<dbReference type="Pfam" id="PF12186">
    <property type="entry name" value="AcylCoA_dehyd_C"/>
    <property type="match status" value="1"/>
</dbReference>
<dbReference type="GO" id="GO:0050660">
    <property type="term" value="F:flavin adenine dinucleotide binding"/>
    <property type="evidence" value="ECO:0007669"/>
    <property type="project" value="InterPro"/>
</dbReference>
<feature type="domain" description="Acyl-CoA dehydrogenase/oxidase C-terminal" evidence="6">
    <location>
        <begin position="284"/>
        <end position="445"/>
    </location>
</feature>
<dbReference type="PROSITE" id="PS00073">
    <property type="entry name" value="ACYL_COA_DH_2"/>
    <property type="match status" value="1"/>
</dbReference>
<evidence type="ECO:0000256" key="3">
    <source>
        <dbReference type="ARBA" id="ARBA00022630"/>
    </source>
</evidence>
<dbReference type="OrthoDB" id="9802867at2"/>
<dbReference type="SUPFAM" id="SSF47203">
    <property type="entry name" value="Acyl-CoA dehydrogenase C-terminal domain-like"/>
    <property type="match status" value="1"/>
</dbReference>
<dbReference type="PANTHER" id="PTHR42803:SF1">
    <property type="entry name" value="BROAD-SPECIFICITY LINEAR ACYL-COA DEHYDROGENASE FADE5"/>
    <property type="match status" value="1"/>
</dbReference>
<dbReference type="Gene3D" id="1.20.120.470">
    <property type="entry name" value="Acyl-CoA dehydrogenase, C-terminal domain"/>
    <property type="match status" value="1"/>
</dbReference>
<evidence type="ECO:0000259" key="6">
    <source>
        <dbReference type="Pfam" id="PF00441"/>
    </source>
</evidence>
<accession>A0A3D9RX32</accession>
<dbReference type="InterPro" id="IPR036797">
    <property type="entry name" value="Acyl-CoA_dehydrogenase_C_sf"/>
</dbReference>
<reference evidence="10 11" key="1">
    <citation type="submission" date="2018-08" db="EMBL/GenBank/DDBJ databases">
        <title>Genomic Encyclopedia of Type Strains, Phase III (KMG-III): the genomes of soil and plant-associated and newly described type strains.</title>
        <authorList>
            <person name="Whitman W."/>
        </authorList>
    </citation>
    <scope>NUCLEOTIDE SEQUENCE [LARGE SCALE GENOMIC DNA]</scope>
    <source>
        <strain evidence="10 11">325-5</strain>
    </source>
</reference>
<dbReference type="InterPro" id="IPR046373">
    <property type="entry name" value="Acyl-CoA_Oxase/DH_mid-dom_sf"/>
</dbReference>
<keyword evidence="4 5" id="KW-0274">FAD</keyword>
<evidence type="ECO:0008006" key="12">
    <source>
        <dbReference type="Google" id="ProtNLM"/>
    </source>
</evidence>
<dbReference type="Pfam" id="PF02770">
    <property type="entry name" value="Acyl-CoA_dh_M"/>
    <property type="match status" value="1"/>
</dbReference>
<dbReference type="InterPro" id="IPR006091">
    <property type="entry name" value="Acyl-CoA_Oxase/DH_mid-dom"/>
</dbReference>
<feature type="domain" description="Acyl-CoA dehydrogenase/oxidase N-terminal" evidence="8">
    <location>
        <begin position="52"/>
        <end position="165"/>
    </location>
</feature>
<evidence type="ECO:0000313" key="10">
    <source>
        <dbReference type="EMBL" id="REE82154.1"/>
    </source>
</evidence>
<dbReference type="Proteomes" id="UP000256429">
    <property type="component" value="Unassembled WGS sequence"/>
</dbReference>
<dbReference type="RefSeq" id="WP_115880067.1">
    <property type="nucleotide sequence ID" value="NZ_QTTQ01000010.1"/>
</dbReference>
<dbReference type="InterPro" id="IPR013786">
    <property type="entry name" value="AcylCoA_DH/ox_N"/>
</dbReference>
<keyword evidence="11" id="KW-1185">Reference proteome</keyword>
<comment type="caution">
    <text evidence="10">The sequence shown here is derived from an EMBL/GenBank/DDBJ whole genome shotgun (WGS) entry which is preliminary data.</text>
</comment>
<evidence type="ECO:0000256" key="4">
    <source>
        <dbReference type="ARBA" id="ARBA00022827"/>
    </source>
</evidence>
<dbReference type="SUPFAM" id="SSF56645">
    <property type="entry name" value="Acyl-CoA dehydrogenase NM domain-like"/>
    <property type="match status" value="1"/>
</dbReference>
<evidence type="ECO:0000259" key="8">
    <source>
        <dbReference type="Pfam" id="PF02771"/>
    </source>
</evidence>
<gene>
    <name evidence="10" type="ORF">BX611_1700</name>
</gene>
<dbReference type="GO" id="GO:0003995">
    <property type="term" value="F:acyl-CoA dehydrogenase activity"/>
    <property type="evidence" value="ECO:0007669"/>
    <property type="project" value="InterPro"/>
</dbReference>